<protein>
    <submittedName>
        <fullName evidence="2">Alpha/beta hydrolase</fullName>
    </submittedName>
</protein>
<feature type="domain" description="AB hydrolase-1" evidence="1">
    <location>
        <begin position="34"/>
        <end position="298"/>
    </location>
</feature>
<keyword evidence="2" id="KW-0378">Hydrolase</keyword>
<dbReference type="SUPFAM" id="SSF53474">
    <property type="entry name" value="alpha/beta-Hydrolases"/>
    <property type="match status" value="1"/>
</dbReference>
<dbReference type="InterPro" id="IPR029058">
    <property type="entry name" value="AB_hydrolase_fold"/>
</dbReference>
<proteinExistence type="predicted"/>
<name>A0ABU3Z319_9EURY</name>
<dbReference type="InterPro" id="IPR053145">
    <property type="entry name" value="AB_hydrolase_Est10"/>
</dbReference>
<gene>
    <name evidence="2" type="ORF">HL657_08490</name>
</gene>
<evidence type="ECO:0000259" key="1">
    <source>
        <dbReference type="Pfam" id="PF12697"/>
    </source>
</evidence>
<keyword evidence="3" id="KW-1185">Reference proteome</keyword>
<dbReference type="EMBL" id="JABFFQ010000006">
    <property type="protein sequence ID" value="MDV4343202.1"/>
    <property type="molecule type" value="Genomic_DNA"/>
</dbReference>
<reference evidence="2 3" key="1">
    <citation type="submission" date="2020-05" db="EMBL/GenBank/DDBJ databases">
        <title>Isolation and characterization of methanoarchaea from a cold seep at offshore SW Taiwan.</title>
        <authorList>
            <person name="Chen Y.-W."/>
            <person name="Chen S.-C."/>
            <person name="Lai M.-C."/>
        </authorList>
    </citation>
    <scope>NUCLEOTIDE SEQUENCE [LARGE SCALE GENOMIC DNA]</scope>
    <source>
        <strain evidence="2 3">YWC-01</strain>
    </source>
</reference>
<accession>A0ABU3Z319</accession>
<dbReference type="PANTHER" id="PTHR43265:SF1">
    <property type="entry name" value="ESTERASE ESTD"/>
    <property type="match status" value="1"/>
</dbReference>
<dbReference type="Gene3D" id="3.40.50.1820">
    <property type="entry name" value="alpha/beta hydrolase"/>
    <property type="match status" value="1"/>
</dbReference>
<organism evidence="2 3">
    <name type="scientific">Methanoculleus nereidis</name>
    <dbReference type="NCBI Taxonomy" id="2735141"/>
    <lineage>
        <taxon>Archaea</taxon>
        <taxon>Methanobacteriati</taxon>
        <taxon>Methanobacteriota</taxon>
        <taxon>Stenosarchaea group</taxon>
        <taxon>Methanomicrobia</taxon>
        <taxon>Methanomicrobiales</taxon>
        <taxon>Methanomicrobiaceae</taxon>
        <taxon>Methanoculleus</taxon>
    </lineage>
</organism>
<dbReference type="Pfam" id="PF12697">
    <property type="entry name" value="Abhydrolase_6"/>
    <property type="match status" value="1"/>
</dbReference>
<dbReference type="Proteomes" id="UP001273768">
    <property type="component" value="Unassembled WGS sequence"/>
</dbReference>
<comment type="caution">
    <text evidence="2">The sequence shown here is derived from an EMBL/GenBank/DDBJ whole genome shotgun (WGS) entry which is preliminary data.</text>
</comment>
<dbReference type="GO" id="GO:0016787">
    <property type="term" value="F:hydrolase activity"/>
    <property type="evidence" value="ECO:0007669"/>
    <property type="project" value="UniProtKB-KW"/>
</dbReference>
<evidence type="ECO:0000313" key="2">
    <source>
        <dbReference type="EMBL" id="MDV4343202.1"/>
    </source>
</evidence>
<dbReference type="InterPro" id="IPR000073">
    <property type="entry name" value="AB_hydrolase_1"/>
</dbReference>
<sequence>MTALTSEEVAWDVDGIPVRGTLTRPAGMGPHPGIVFVAGSGPTDRDWCSPLLPGTNCSGRLMAEVLTREGFMTLRYDKRASGTHAQENIPRLVGRISMQSHLDELIGAVDTLCSDGDMDPARLFVLTNSEGAIHALHYQLQATDRRFAGLVLTGAPGRSVGQVARSQLLAQAASLENGDLLMNQYDGAIATFMAGEPVTPDPSLPEGMRVLLLSLTSPVNLPFSRELWSSDPAALLAKVTEPVLVIIGKKDIQADWQADGGALEDAAARGGNVTFAYPPDADHVLKHEEKPRDALAAADVGTRYNSEERRLDPEALGVIVEWLNRQVRR</sequence>
<dbReference type="PANTHER" id="PTHR43265">
    <property type="entry name" value="ESTERASE ESTD"/>
    <property type="match status" value="1"/>
</dbReference>
<evidence type="ECO:0000313" key="3">
    <source>
        <dbReference type="Proteomes" id="UP001273768"/>
    </source>
</evidence>